<keyword evidence="1" id="KW-0812">Transmembrane</keyword>
<name>A0A4Q7Z9D6_9ACTN</name>
<accession>A0A4Q7Z9D6</accession>
<protein>
    <recommendedName>
        <fullName evidence="4">TrbC/VIRB2 family protein</fullName>
    </recommendedName>
</protein>
<gene>
    <name evidence="2" type="ORF">EV385_6751</name>
</gene>
<sequence>MEPVVLAGDITNWVDNTTNWLSTTIPVVFLTLVFGFGVWLLIMTRGGIRKLIVFAIGAAVVYMLLTNVDALARMFGTEVVGAPAPASMVAVVDAGREI</sequence>
<feature type="transmembrane region" description="Helical" evidence="1">
    <location>
        <begin position="51"/>
        <end position="68"/>
    </location>
</feature>
<dbReference type="EMBL" id="SHKY01000002">
    <property type="protein sequence ID" value="RZU46674.1"/>
    <property type="molecule type" value="Genomic_DNA"/>
</dbReference>
<dbReference type="AlphaFoldDB" id="A0A4Q7Z9D6"/>
<comment type="caution">
    <text evidence="2">The sequence shown here is derived from an EMBL/GenBank/DDBJ whole genome shotgun (WGS) entry which is preliminary data.</text>
</comment>
<evidence type="ECO:0000256" key="1">
    <source>
        <dbReference type="SAM" id="Phobius"/>
    </source>
</evidence>
<evidence type="ECO:0008006" key="4">
    <source>
        <dbReference type="Google" id="ProtNLM"/>
    </source>
</evidence>
<keyword evidence="1" id="KW-1133">Transmembrane helix</keyword>
<keyword evidence="1" id="KW-0472">Membrane</keyword>
<reference evidence="2 3" key="1">
    <citation type="submission" date="2019-02" db="EMBL/GenBank/DDBJ databases">
        <title>Sequencing the genomes of 1000 actinobacteria strains.</title>
        <authorList>
            <person name="Klenk H.-P."/>
        </authorList>
    </citation>
    <scope>NUCLEOTIDE SEQUENCE [LARGE SCALE GENOMIC DNA]</scope>
    <source>
        <strain evidence="2 3">DSM 45162</strain>
    </source>
</reference>
<keyword evidence="3" id="KW-1185">Reference proteome</keyword>
<proteinExistence type="predicted"/>
<evidence type="ECO:0000313" key="2">
    <source>
        <dbReference type="EMBL" id="RZU46674.1"/>
    </source>
</evidence>
<evidence type="ECO:0000313" key="3">
    <source>
        <dbReference type="Proteomes" id="UP000292564"/>
    </source>
</evidence>
<feature type="transmembrane region" description="Helical" evidence="1">
    <location>
        <begin position="20"/>
        <end position="42"/>
    </location>
</feature>
<dbReference type="RefSeq" id="WP_130513859.1">
    <property type="nucleotide sequence ID" value="NZ_SHKY01000002.1"/>
</dbReference>
<dbReference type="Proteomes" id="UP000292564">
    <property type="component" value="Unassembled WGS sequence"/>
</dbReference>
<organism evidence="2 3">
    <name type="scientific">Krasilnikovia cinnamomea</name>
    <dbReference type="NCBI Taxonomy" id="349313"/>
    <lineage>
        <taxon>Bacteria</taxon>
        <taxon>Bacillati</taxon>
        <taxon>Actinomycetota</taxon>
        <taxon>Actinomycetes</taxon>
        <taxon>Micromonosporales</taxon>
        <taxon>Micromonosporaceae</taxon>
        <taxon>Krasilnikovia</taxon>
    </lineage>
</organism>